<name>A0AAW7DQF7_9GAMM</name>
<reference evidence="2" key="1">
    <citation type="submission" date="2020-06" db="EMBL/GenBank/DDBJ databases">
        <authorList>
            <person name="Dong N."/>
        </authorList>
    </citation>
    <scope>NUCLEOTIDE SEQUENCE</scope>
    <source>
        <strain evidence="2">DF46-2-2</strain>
    </source>
</reference>
<protein>
    <submittedName>
        <fullName evidence="2">Uncharacterized protein</fullName>
    </submittedName>
</protein>
<dbReference type="Proteomes" id="UP001173465">
    <property type="component" value="Unassembled WGS sequence"/>
</dbReference>
<accession>A0AAW7DQF7</accession>
<evidence type="ECO:0000313" key="2">
    <source>
        <dbReference type="EMBL" id="MDM1695912.1"/>
    </source>
</evidence>
<gene>
    <name evidence="2" type="ORF">HX099_04425</name>
</gene>
<feature type="region of interest" description="Disordered" evidence="1">
    <location>
        <begin position="1"/>
        <end position="21"/>
    </location>
</feature>
<organism evidence="2 3">
    <name type="scientific">Thiopseudomonas alkaliphila</name>
    <dbReference type="NCBI Taxonomy" id="1697053"/>
    <lineage>
        <taxon>Bacteria</taxon>
        <taxon>Pseudomonadati</taxon>
        <taxon>Pseudomonadota</taxon>
        <taxon>Gammaproteobacteria</taxon>
        <taxon>Pseudomonadales</taxon>
        <taxon>Pseudomonadaceae</taxon>
        <taxon>Thiopseudomonas</taxon>
    </lineage>
</organism>
<evidence type="ECO:0000313" key="3">
    <source>
        <dbReference type="Proteomes" id="UP001173465"/>
    </source>
</evidence>
<proteinExistence type="predicted"/>
<comment type="caution">
    <text evidence="2">The sequence shown here is derived from an EMBL/GenBank/DDBJ whole genome shotgun (WGS) entry which is preliminary data.</text>
</comment>
<reference evidence="2" key="2">
    <citation type="journal article" date="2022" name="Sci. Total Environ.">
        <title>Prevalence, transmission, and molecular epidemiology of tet(X)-positive bacteria among humans, animals, and environmental niches in China: An epidemiological, and genomic-based study.</title>
        <authorList>
            <person name="Dong N."/>
            <person name="Zeng Y."/>
            <person name="Cai C."/>
            <person name="Sun C."/>
            <person name="Lu J."/>
            <person name="Liu C."/>
            <person name="Zhou H."/>
            <person name="Sun Q."/>
            <person name="Shu L."/>
            <person name="Wang H."/>
            <person name="Wang Y."/>
            <person name="Wang S."/>
            <person name="Wu C."/>
            <person name="Chan E.W."/>
            <person name="Chen G."/>
            <person name="Shen Z."/>
            <person name="Chen S."/>
            <person name="Zhang R."/>
        </authorList>
    </citation>
    <scope>NUCLEOTIDE SEQUENCE</scope>
    <source>
        <strain evidence="2">DF46-2-2</strain>
    </source>
</reference>
<dbReference type="RefSeq" id="WP_286593352.1">
    <property type="nucleotide sequence ID" value="NZ_JACANB010000002.1"/>
</dbReference>
<dbReference type="AlphaFoldDB" id="A0AAW7DQF7"/>
<sequence length="914" mass="100352">MSTKKRRSNPERPSIKCQGNNTTQPVQFTIITSVFPNTLTKEYHLKNGDILQSTVAHMSEGQAQLCSVPSARAFADVLHGMQPNQALCFGVTGHEKIKILSASRLHKNSQPQHAVSRTKEYFFWPTGPGIMMLDYDPDRGRPFDKHELTQALQNVLPELTYSAYVWWCSSSSFIYNGTQEAQGLRGQRLYLLVADATDIPRAGAELARRLWVAGHGYIKISRSGSMLPRTLIDTSVWQANRLDFAAGAACHPPLQQHRGAPVVHDGCFLDTRLALAAPALGQASALEAQYQKALSAAKLKAEPAAIAARARYIESEAQSLLKRQGKNLTTEALNQAKTSINTALDGGVLAGDFEITLDDGQRVTIGQVLDHPERFHNRLTKDPLEPEYNKHRTVGKLYLLGGPPVLHSYAHGGRTFTLTKKPRRIELVQGQTADATDATLKYLREEFDLFDQGSLMVTVHHGKALPLNSENLAYTLGCRFQYWRCISHGEVQQQKNIDPPRSVLQQILAIPRDLKPLKAVITAPIIDQTGRVINRPGYDEKSQLFLTLSDNPVYPVPSYVTAAELTEAYQTLASPFSGFTPATPLDHAVLIAAVLTAVIRPILPTAPAIGIDAPVQGTGKTYLAQCLGMLATGTTPDPMPHIASDDEIRKRILATLFSGSQVLLWDNIIDYFDSPSLAAMLTSSTFKDRVLGASREIALPTRILVILTGNNLTLAGDLPRRVLKCRLDAQMEHPAARRFTSSPLHQIQDQRQRIVAAALTIIRAYLSSDECASGGAVPDSSTASFELWDKMVRQTVAWLALHKGFDDLEDPGRALIEAVARDPEAETVGLMLDSLQELFQNAWFTAADVLVAIEGSPGTTRDLAEALTSYSRGNRLSSRSIGRTLAHREGRIVAGKRIEARSNGRTKTFRIAEL</sequence>
<dbReference type="EMBL" id="JACANB010000002">
    <property type="protein sequence ID" value="MDM1695912.1"/>
    <property type="molecule type" value="Genomic_DNA"/>
</dbReference>
<evidence type="ECO:0000256" key="1">
    <source>
        <dbReference type="SAM" id="MobiDB-lite"/>
    </source>
</evidence>